<dbReference type="SUPFAM" id="SSF52151">
    <property type="entry name" value="FabD/lysophospholipase-like"/>
    <property type="match status" value="1"/>
</dbReference>
<feature type="domain" description="Malonyl-CoA:ACP transacylase (MAT)" evidence="5">
    <location>
        <begin position="5"/>
        <end position="291"/>
    </location>
</feature>
<dbReference type="InterPro" id="IPR001227">
    <property type="entry name" value="Ac_transferase_dom_sf"/>
</dbReference>
<dbReference type="Gene3D" id="3.20.20.70">
    <property type="entry name" value="Aldolase class I"/>
    <property type="match status" value="1"/>
</dbReference>
<dbReference type="InterPro" id="IPR050858">
    <property type="entry name" value="Mal-CoA-ACP_Trans/PKS_FabD"/>
</dbReference>
<dbReference type="NCBIfam" id="TIGR02814">
    <property type="entry name" value="pfaD_fam"/>
    <property type="match status" value="1"/>
</dbReference>
<dbReference type="InterPro" id="IPR014043">
    <property type="entry name" value="Acyl_transferase_dom"/>
</dbReference>
<dbReference type="Gene3D" id="3.40.366.10">
    <property type="entry name" value="Malonyl-Coenzyme A Acyl Carrier Protein, domain 2"/>
    <property type="match status" value="1"/>
</dbReference>
<dbReference type="InterPro" id="IPR016036">
    <property type="entry name" value="Malonyl_transacylase_ACP-bd"/>
</dbReference>
<evidence type="ECO:0000256" key="4">
    <source>
        <dbReference type="ARBA" id="ARBA00048462"/>
    </source>
</evidence>
<dbReference type="AlphaFoldDB" id="A0A318EWI2"/>
<evidence type="ECO:0000259" key="5">
    <source>
        <dbReference type="SMART" id="SM00827"/>
    </source>
</evidence>
<dbReference type="PANTHER" id="PTHR42681">
    <property type="entry name" value="MALONYL-COA-ACYL CARRIER PROTEIN TRANSACYLASE, MITOCHONDRIAL"/>
    <property type="match status" value="1"/>
</dbReference>
<comment type="catalytic activity">
    <reaction evidence="4">
        <text>holo-[ACP] + malonyl-CoA = malonyl-[ACP] + CoA</text>
        <dbReference type="Rhea" id="RHEA:41792"/>
        <dbReference type="Rhea" id="RHEA-COMP:9623"/>
        <dbReference type="Rhea" id="RHEA-COMP:9685"/>
        <dbReference type="ChEBI" id="CHEBI:57287"/>
        <dbReference type="ChEBI" id="CHEBI:57384"/>
        <dbReference type="ChEBI" id="CHEBI:64479"/>
        <dbReference type="ChEBI" id="CHEBI:78449"/>
        <dbReference type="EC" id="2.3.1.39"/>
    </reaction>
</comment>
<dbReference type="InterPro" id="IPR014179">
    <property type="entry name" value="PfaD-like_TIM-barrel"/>
</dbReference>
<dbReference type="GO" id="GO:0006633">
    <property type="term" value="P:fatty acid biosynthetic process"/>
    <property type="evidence" value="ECO:0007669"/>
    <property type="project" value="TreeGrafter"/>
</dbReference>
<reference evidence="6 7" key="1">
    <citation type="submission" date="2018-05" db="EMBL/GenBank/DDBJ databases">
        <title>Genomic Encyclopedia of Type Strains, Phase IV (KMG-IV): sequencing the most valuable type-strain genomes for metagenomic binning, comparative biology and taxonomic classification.</title>
        <authorList>
            <person name="Goeker M."/>
        </authorList>
    </citation>
    <scope>NUCLEOTIDE SEQUENCE [LARGE SCALE GENOMIC DNA]</scope>
    <source>
        <strain evidence="6 7">DSM 28816</strain>
    </source>
</reference>
<gene>
    <name evidence="6" type="ORF">C8E03_101237</name>
</gene>
<dbReference type="Gene3D" id="3.30.70.250">
    <property type="entry name" value="Malonyl-CoA ACP transacylase, ACP-binding"/>
    <property type="match status" value="1"/>
</dbReference>
<evidence type="ECO:0000313" key="7">
    <source>
        <dbReference type="Proteomes" id="UP000247523"/>
    </source>
</evidence>
<dbReference type="EC" id="2.3.1.39" evidence="1"/>
<dbReference type="InterPro" id="IPR004410">
    <property type="entry name" value="Malonyl_CoA-ACP_transAc_FabD"/>
</dbReference>
<proteinExistence type="predicted"/>
<dbReference type="CDD" id="cd04742">
    <property type="entry name" value="NPD_FabD"/>
    <property type="match status" value="1"/>
</dbReference>
<evidence type="ECO:0000313" key="6">
    <source>
        <dbReference type="EMBL" id="PXV95607.1"/>
    </source>
</evidence>
<dbReference type="SMART" id="SM00827">
    <property type="entry name" value="PKS_AT"/>
    <property type="match status" value="1"/>
</dbReference>
<dbReference type="EMBL" id="QICS01000001">
    <property type="protein sequence ID" value="PXV95607.1"/>
    <property type="molecule type" value="Genomic_DNA"/>
</dbReference>
<dbReference type="Pfam" id="PF00698">
    <property type="entry name" value="Acyl_transf_1"/>
    <property type="match status" value="1"/>
</dbReference>
<evidence type="ECO:0000256" key="3">
    <source>
        <dbReference type="ARBA" id="ARBA00023315"/>
    </source>
</evidence>
<comment type="caution">
    <text evidence="6">The sequence shown here is derived from an EMBL/GenBank/DDBJ whole genome shotgun (WGS) entry which is preliminary data.</text>
</comment>
<dbReference type="Proteomes" id="UP000247523">
    <property type="component" value="Unassembled WGS sequence"/>
</dbReference>
<dbReference type="InterPro" id="IPR016035">
    <property type="entry name" value="Acyl_Trfase/lysoPLipase"/>
</dbReference>
<dbReference type="Pfam" id="PF21607">
    <property type="entry name" value="FabD_helical_ins"/>
    <property type="match status" value="1"/>
</dbReference>
<dbReference type="InterPro" id="IPR013785">
    <property type="entry name" value="Aldolase_TIM"/>
</dbReference>
<keyword evidence="3 6" id="KW-0012">Acyltransferase</keyword>
<sequence>MITYVFPGQGVQKKGMGAEVFDEFPELIAIADRVLGYSIKEICLENPEGKLSLTQYTQPAIFIVNALLYLKKCKETGVTPDFVAGHSLGEYNALFAAKAFDFETGVKLVKKRGELMGQVTGGGMAAVIGLTGEEVFSVLKEKNLNKIDIANYNSPFQVVIAGPKEEVGKAKSIFESIEKVKMVSLLTVSGAFHSRYMEEASIEFGTMLDTNSFSEIKIPVIANVNARTYKQADIKKNLIWQMNHSVQWVDTIRYLMGLGEMTFEEVGAGRVLTGMIKKIQSEATPLMIKKEDVETSKTSEFTENSKPPKEVRFLADTLGSEAFRSRYHLKYAYIAGAMYRGISSKELVVKAGKAGMLAFYGSGGLTLDTIEQDLQFIKHELSGKGAYGCNFLHNPNYPQKEEKLARLLIKNRVSVIEASAFMGITPALILYKAAGIVEDSFGTMKCLNRIIAKVSRPEVAEAFLSPAPERMVKKLLEEEKITIKQAQELKRIPMADDICIESDSGGHTDCGVAFALIPSIRRLRDNMMEQYNFTEKISIGAAGGIGTPEAAAASLALGADFIVTGSINQCSLEAGTSDVVKDILAQMNVQDTEYSPAGDMFEYGAKVQVLKKGVFFPARANKLYDLYIHHNSIDEIDEKTKNQIQEKYFKRSFESLFLELKQHYNEAMIEKADSNPKYKMALIFKWYFHYANQLAISGNTESKVDYQVYTGPALGAFNQWVLNSELKDWRKRHVDEIGKMLLEATADYLNDFYEQSN</sequence>
<dbReference type="NCBIfam" id="TIGR00128">
    <property type="entry name" value="fabD"/>
    <property type="match status" value="1"/>
</dbReference>
<evidence type="ECO:0000256" key="2">
    <source>
        <dbReference type="ARBA" id="ARBA00022679"/>
    </source>
</evidence>
<dbReference type="PANTHER" id="PTHR42681:SF1">
    <property type="entry name" value="MALONYL-COA-ACYL CARRIER PROTEIN TRANSACYLASE, MITOCHONDRIAL"/>
    <property type="match status" value="1"/>
</dbReference>
<protein>
    <recommendedName>
        <fullName evidence="1">[acyl-carrier-protein] S-malonyltransferase</fullName>
        <ecNumber evidence="1">2.3.1.39</ecNumber>
    </recommendedName>
</protein>
<organism evidence="6 7">
    <name type="scientific">Lachnotalea glycerini</name>
    <dbReference type="NCBI Taxonomy" id="1763509"/>
    <lineage>
        <taxon>Bacteria</taxon>
        <taxon>Bacillati</taxon>
        <taxon>Bacillota</taxon>
        <taxon>Clostridia</taxon>
        <taxon>Lachnospirales</taxon>
        <taxon>Lachnospiraceae</taxon>
        <taxon>Lachnotalea</taxon>
    </lineage>
</organism>
<accession>A0A318EWI2</accession>
<dbReference type="GO" id="GO:0004314">
    <property type="term" value="F:[acyl-carrier-protein] S-malonyltransferase activity"/>
    <property type="evidence" value="ECO:0007669"/>
    <property type="project" value="UniProtKB-EC"/>
</dbReference>
<name>A0A318EWI2_9FIRM</name>
<evidence type="ECO:0000256" key="1">
    <source>
        <dbReference type="ARBA" id="ARBA00013258"/>
    </source>
</evidence>
<dbReference type="GO" id="GO:0005829">
    <property type="term" value="C:cytosol"/>
    <property type="evidence" value="ECO:0007669"/>
    <property type="project" value="TreeGrafter"/>
</dbReference>
<dbReference type="InterPro" id="IPR049489">
    <property type="entry name" value="FabD-like_helical_ins"/>
</dbReference>
<keyword evidence="2 6" id="KW-0808">Transferase</keyword>
<dbReference type="Pfam" id="PF03060">
    <property type="entry name" value="NMO"/>
    <property type="match status" value="1"/>
</dbReference>
<dbReference type="RefSeq" id="WP_110290058.1">
    <property type="nucleotide sequence ID" value="NZ_QICS01000001.1"/>
</dbReference>
<dbReference type="SUPFAM" id="SSF51395">
    <property type="entry name" value="FMN-linked oxidoreductases"/>
    <property type="match status" value="1"/>
</dbReference>
<dbReference type="SUPFAM" id="SSF55048">
    <property type="entry name" value="Probable ACP-binding domain of malonyl-CoA ACP transacylase"/>
    <property type="match status" value="1"/>
</dbReference>